<protein>
    <submittedName>
        <fullName evidence="1">Uncharacterized protein</fullName>
    </submittedName>
</protein>
<accession>A0ABV0MLY5</accession>
<evidence type="ECO:0000313" key="2">
    <source>
        <dbReference type="Proteomes" id="UP001476798"/>
    </source>
</evidence>
<sequence length="129" mass="14293">MKIPDAHTVFNSYLTLHMIDDRMTLLDPVEELCLFTSKETSARCLSDPGPTKRNSGRDRSIGKGVLLYSQWHHGKSAATPLSSVDGSQLNAIYFESSRREIHGWVPTAGTTVTITMIRTLHPPTVSILL</sequence>
<organism evidence="1 2">
    <name type="scientific">Goodea atripinnis</name>
    <dbReference type="NCBI Taxonomy" id="208336"/>
    <lineage>
        <taxon>Eukaryota</taxon>
        <taxon>Metazoa</taxon>
        <taxon>Chordata</taxon>
        <taxon>Craniata</taxon>
        <taxon>Vertebrata</taxon>
        <taxon>Euteleostomi</taxon>
        <taxon>Actinopterygii</taxon>
        <taxon>Neopterygii</taxon>
        <taxon>Teleostei</taxon>
        <taxon>Neoteleostei</taxon>
        <taxon>Acanthomorphata</taxon>
        <taxon>Ovalentaria</taxon>
        <taxon>Atherinomorphae</taxon>
        <taxon>Cyprinodontiformes</taxon>
        <taxon>Goodeidae</taxon>
        <taxon>Goodea</taxon>
    </lineage>
</organism>
<dbReference type="EMBL" id="JAHRIO010001589">
    <property type="protein sequence ID" value="MEQ2159057.1"/>
    <property type="molecule type" value="Genomic_DNA"/>
</dbReference>
<proteinExistence type="predicted"/>
<evidence type="ECO:0000313" key="1">
    <source>
        <dbReference type="EMBL" id="MEQ2159057.1"/>
    </source>
</evidence>
<gene>
    <name evidence="1" type="ORF">GOODEAATRI_018581</name>
</gene>
<name>A0ABV0MLY5_9TELE</name>
<comment type="caution">
    <text evidence="1">The sequence shown here is derived from an EMBL/GenBank/DDBJ whole genome shotgun (WGS) entry which is preliminary data.</text>
</comment>
<dbReference type="Proteomes" id="UP001476798">
    <property type="component" value="Unassembled WGS sequence"/>
</dbReference>
<keyword evidence="2" id="KW-1185">Reference proteome</keyword>
<reference evidence="1 2" key="1">
    <citation type="submission" date="2021-06" db="EMBL/GenBank/DDBJ databases">
        <authorList>
            <person name="Palmer J.M."/>
        </authorList>
    </citation>
    <scope>NUCLEOTIDE SEQUENCE [LARGE SCALE GENOMIC DNA]</scope>
    <source>
        <strain evidence="1 2">GA_2019</strain>
        <tissue evidence="1">Muscle</tissue>
    </source>
</reference>